<keyword evidence="1" id="KW-1133">Transmembrane helix</keyword>
<protein>
    <submittedName>
        <fullName evidence="2">Membrane protein YGL010W</fullName>
    </submittedName>
</protein>
<keyword evidence="3" id="KW-1185">Reference proteome</keyword>
<name>A0A7W8IIE9_9BACT</name>
<feature type="transmembrane region" description="Helical" evidence="1">
    <location>
        <begin position="35"/>
        <end position="53"/>
    </location>
</feature>
<organism evidence="2 3">
    <name type="scientific">Tunturiibacter empetritectus</name>
    <dbReference type="NCBI Taxonomy" id="3069691"/>
    <lineage>
        <taxon>Bacteria</taxon>
        <taxon>Pseudomonadati</taxon>
        <taxon>Acidobacteriota</taxon>
        <taxon>Terriglobia</taxon>
        <taxon>Terriglobales</taxon>
        <taxon>Acidobacteriaceae</taxon>
        <taxon>Tunturiibacter</taxon>
    </lineage>
</organism>
<dbReference type="InterPro" id="IPR009305">
    <property type="entry name" value="Mpo1-like"/>
</dbReference>
<dbReference type="AlphaFoldDB" id="A0A7W8IIE9"/>
<dbReference type="Proteomes" id="UP000568106">
    <property type="component" value="Unassembled WGS sequence"/>
</dbReference>
<reference evidence="2" key="1">
    <citation type="submission" date="2020-08" db="EMBL/GenBank/DDBJ databases">
        <title>Genomic Encyclopedia of Type Strains, Phase IV (KMG-V): Genome sequencing to study the core and pangenomes of soil and plant-associated prokaryotes.</title>
        <authorList>
            <person name="Whitman W."/>
        </authorList>
    </citation>
    <scope>NUCLEOTIDE SEQUENCE [LARGE SCALE GENOMIC DNA]</scope>
    <source>
        <strain evidence="2">M8UP27</strain>
    </source>
</reference>
<gene>
    <name evidence="2" type="ORF">HDF09_001640</name>
</gene>
<evidence type="ECO:0000256" key="1">
    <source>
        <dbReference type="SAM" id="Phobius"/>
    </source>
</evidence>
<comment type="caution">
    <text evidence="2">The sequence shown here is derived from an EMBL/GenBank/DDBJ whole genome shotgun (WGS) entry which is preliminary data.</text>
</comment>
<dbReference type="EMBL" id="JACHDY010000002">
    <property type="protein sequence ID" value="MBB5316971.1"/>
    <property type="molecule type" value="Genomic_DNA"/>
</dbReference>
<keyword evidence="1" id="KW-0472">Membrane</keyword>
<dbReference type="Pfam" id="PF06127">
    <property type="entry name" value="Mpo1-like"/>
    <property type="match status" value="1"/>
</dbReference>
<evidence type="ECO:0000313" key="2">
    <source>
        <dbReference type="EMBL" id="MBB5316971.1"/>
    </source>
</evidence>
<keyword evidence="1" id="KW-0812">Transmembrane</keyword>
<sequence>MVRRLGYGVAMLGGRSWESWIAEYSESHQHPLNRLTHTFGIPIIILSLPVLLATIVWHRLLWVGVGLFCFGWLLQFVGHAIEGKPPEFLKDWRFLLVGSRWWAAKMRGKA</sequence>
<evidence type="ECO:0000313" key="3">
    <source>
        <dbReference type="Proteomes" id="UP000568106"/>
    </source>
</evidence>
<feature type="transmembrane region" description="Helical" evidence="1">
    <location>
        <begin position="60"/>
        <end position="81"/>
    </location>
</feature>
<proteinExistence type="predicted"/>
<accession>A0A7W8IIE9</accession>